<dbReference type="FunFam" id="3.30.300.30:FF:000010">
    <property type="entry name" value="Enterobactin synthetase component F"/>
    <property type="match status" value="4"/>
</dbReference>
<keyword evidence="3" id="KW-0596">Phosphopantetheine</keyword>
<keyword evidence="9" id="KW-1185">Reference proteome</keyword>
<dbReference type="FunFam" id="3.40.50.12780:FF:000012">
    <property type="entry name" value="Non-ribosomal peptide synthetase"/>
    <property type="match status" value="2"/>
</dbReference>
<reference evidence="8" key="1">
    <citation type="submission" date="2019-06" db="EMBL/GenBank/DDBJ databases">
        <title>Complete genome sequence of Methylogaea oryzae strain JCM16910.</title>
        <authorList>
            <person name="Asakawa S."/>
        </authorList>
    </citation>
    <scope>NUCLEOTIDE SEQUENCE</scope>
    <source>
        <strain evidence="8">E10</strain>
    </source>
</reference>
<keyword evidence="5" id="KW-0677">Repeat</keyword>
<dbReference type="PANTHER" id="PTHR45527:SF1">
    <property type="entry name" value="FATTY ACID SYNTHASE"/>
    <property type="match status" value="1"/>
</dbReference>
<dbReference type="InterPro" id="IPR020802">
    <property type="entry name" value="TesA-like"/>
</dbReference>
<dbReference type="PROSITE" id="PS00012">
    <property type="entry name" value="PHOSPHOPANTETHEINE"/>
    <property type="match status" value="4"/>
</dbReference>
<dbReference type="GO" id="GO:0005737">
    <property type="term" value="C:cytoplasm"/>
    <property type="evidence" value="ECO:0007669"/>
    <property type="project" value="TreeGrafter"/>
</dbReference>
<dbReference type="InterPro" id="IPR025110">
    <property type="entry name" value="AMP-bd_C"/>
</dbReference>
<dbReference type="CDD" id="cd17643">
    <property type="entry name" value="A_NRPS_Cytc1-like"/>
    <property type="match status" value="1"/>
</dbReference>
<dbReference type="InterPro" id="IPR001242">
    <property type="entry name" value="Condensation_dom"/>
</dbReference>
<feature type="region of interest" description="Disordered" evidence="6">
    <location>
        <begin position="1154"/>
        <end position="1187"/>
    </location>
</feature>
<protein>
    <recommendedName>
        <fullName evidence="7">Carrier domain-containing protein</fullName>
    </recommendedName>
</protein>
<dbReference type="NCBIfam" id="NF003417">
    <property type="entry name" value="PRK04813.1"/>
    <property type="match status" value="6"/>
</dbReference>
<dbReference type="FunFam" id="3.40.50.980:FF:000002">
    <property type="entry name" value="Enterobactin synthetase component F"/>
    <property type="match status" value="1"/>
</dbReference>
<dbReference type="KEGG" id="moz:MoryE10_15640"/>
<dbReference type="CDD" id="cd19534">
    <property type="entry name" value="E_NRPS"/>
    <property type="match status" value="1"/>
</dbReference>
<dbReference type="InterPro" id="IPR006162">
    <property type="entry name" value="Ppantetheine_attach_site"/>
</dbReference>
<evidence type="ECO:0000313" key="8">
    <source>
        <dbReference type="EMBL" id="BBL70958.1"/>
    </source>
</evidence>
<evidence type="ECO:0000256" key="4">
    <source>
        <dbReference type="ARBA" id="ARBA00022553"/>
    </source>
</evidence>
<feature type="domain" description="Carrier" evidence="7">
    <location>
        <begin position="4174"/>
        <end position="4249"/>
    </location>
</feature>
<evidence type="ECO:0000313" key="9">
    <source>
        <dbReference type="Proteomes" id="UP000824988"/>
    </source>
</evidence>
<accession>A0A8D4VML1</accession>
<dbReference type="NCBIfam" id="TIGR01720">
    <property type="entry name" value="NRPS-para261"/>
    <property type="match status" value="1"/>
</dbReference>
<evidence type="ECO:0000256" key="1">
    <source>
        <dbReference type="ARBA" id="ARBA00001957"/>
    </source>
</evidence>
<dbReference type="CDD" id="cd05930">
    <property type="entry name" value="A_NRPS"/>
    <property type="match status" value="1"/>
</dbReference>
<dbReference type="GO" id="GO:0072330">
    <property type="term" value="P:monocarboxylic acid biosynthetic process"/>
    <property type="evidence" value="ECO:0007669"/>
    <property type="project" value="UniProtKB-ARBA"/>
</dbReference>
<comment type="similarity">
    <text evidence="2">Belongs to the ATP-dependent AMP-binding enzyme family.</text>
</comment>
<dbReference type="NCBIfam" id="TIGR01733">
    <property type="entry name" value="AA-adenyl-dom"/>
    <property type="match status" value="5"/>
</dbReference>
<feature type="domain" description="Carrier" evidence="7">
    <location>
        <begin position="5273"/>
        <end position="5348"/>
    </location>
</feature>
<dbReference type="GO" id="GO:0043041">
    <property type="term" value="P:amino acid activation for nonribosomal peptide biosynthetic process"/>
    <property type="evidence" value="ECO:0007669"/>
    <property type="project" value="TreeGrafter"/>
</dbReference>
<dbReference type="InterPro" id="IPR010060">
    <property type="entry name" value="NRPS_synth"/>
</dbReference>
<dbReference type="CDD" id="cd19543">
    <property type="entry name" value="DCL_NRPS"/>
    <property type="match status" value="2"/>
</dbReference>
<feature type="region of interest" description="Disordered" evidence="6">
    <location>
        <begin position="4713"/>
        <end position="4738"/>
    </location>
</feature>
<feature type="domain" description="Carrier" evidence="7">
    <location>
        <begin position="460"/>
        <end position="534"/>
    </location>
</feature>
<dbReference type="InterPro" id="IPR001031">
    <property type="entry name" value="Thioesterase"/>
</dbReference>
<feature type="region of interest" description="Disordered" evidence="6">
    <location>
        <begin position="441"/>
        <end position="461"/>
    </location>
</feature>
<dbReference type="Pfam" id="PF13193">
    <property type="entry name" value="AMP-binding_C"/>
    <property type="match status" value="5"/>
</dbReference>
<proteinExistence type="inferred from homology"/>
<dbReference type="PANTHER" id="PTHR45527">
    <property type="entry name" value="NONRIBOSOMAL PEPTIDE SYNTHETASE"/>
    <property type="match status" value="1"/>
</dbReference>
<dbReference type="PROSITE" id="PS50075">
    <property type="entry name" value="CARRIER"/>
    <property type="match status" value="5"/>
</dbReference>
<dbReference type="FunFam" id="3.40.50.980:FF:000001">
    <property type="entry name" value="Non-ribosomal peptide synthetase"/>
    <property type="match status" value="3"/>
</dbReference>
<sequence length="5633" mass="613380">MGIVGILKSGGAYVPLDPAYPPDRLAFMAEDARLAVVVAGSGGPTNPDSPDETPWNRGCTLLYLDAGEADLSETDDQAPPELAGPANLAYAIYTSGSTGRPKGVLVEHRQVLRLFTSCTPWFRFGSDDVWTLFHSYAFDFSVWEFWGALLFGGRLVVVPHATSRSPAAFFQLLRQEGVTMLNQTPSAFRQLVAVLPDGKEAELPALRWIVFAGEAIDLPSVRAWMERYGDSQPLLVNMYGITETTVHSTYRAMRREDLESASVSPIGRPLADLTIHLLDSRLKPVPIGVQGEIYVGGDGVTRGYLNRPELTDQRFIADPFEPTPGARLYKSGDLARWRSDGELEYLGRGDHQVKIRGFRIELGEIEALLNQHPGLAASLVTVFHTDGDARLAAYVVAKPGESVSVDALRDLCRQCLPQYMVPAAFVVLDSFPLTPSGKIDRRALPAPGAERPELGRTYTPPETPAETLLAEVWAEALKLERVGIDDNFFDLGGDSILSIQVVSKAAQRGLAFGLTELFQHQSVRQLAAVARTAQLEIAPAYQPYSLLSPEQRARLPEDVEDAYPLAALQAGMIFHSELDEQSVSYHDLLSLYLQAPYDPAALAAALARLAARHPLLRTSFDLSAAGEPIQRVHRRAEIPLIEEDWRALDEDAQEQALAQWIGEEQRRPFDWKTAPLARVFLRRRGEDRFELSLSVHHAVLDGWSAATFYTGMLRDYLSRCSPDATQRDPDHADAAAPAPYAEFIALERQTLADEAAWAYWQRQLDGALFTPLPRLAAPGSNPDLDRAWPVPIGADISDALKQLAKQAGVPLKSLLLTAHVYALGRLTGHSDITTGLVANGRPETPGGEKTLGLFLNTVPFRHRLAAVPWLEGVRAVAAQERELLPQRRFPLAEMQRRHGGELFETAFNFIHFHVLKDAIADPALHVLRERGFARTNLPLAAEFSLDVNRNDAVTLRLSVHSDAIDDRQLATMADIYRRTLESLALAPQVVPDARHILPPREWQRVTRDFALGESRPVPELPAHAMVAAQAASQPDAVALIAGGEEVSYAELETRAERLAKHLADHDIQAESLVGVALPRGIDAVVAVLAVLKAGGAYLPLDISYPAERLAYMLEDARPALLLSHSGVELPEWDGPVVYVDAHIGWARASLPATAHDRQPADGGQPIGRPPYLPEDSPEAHGARAAAQQFAENAAELPLPQGEGWGEGKSKATALKFLHPEGEETEAAAFGQPPCASPVAPNQLAYVIYTSGSTGKPKGVLVEHRGLSNLVQAQGEAFDVHPGDRVLQFARLGFDASVSEIFVTLGRGATLVLAPPGELLAGAELSRLLREQRISVATLPPSALATLPDTDLPELHTLVVAGEACPAPLVQRWARGRRFLNAYGPTEGTVCASIAACNGDSAAPPIGRPMANTQVYVLDEQGQPLPVGAAGEIHIGGVGLARGYLNRPELTEERFVSAAFEAHLEPLSPQGRGVGERGGVGEKAAARLYRSGDLGRWRADGQLEFLGRLDEQVKLRGYRIELGEIEARLLEHPAIRECLVLLREDSGAARLAAYVSGNGPLPELSELHRHLRAFLPDYMVPAEFQVLDALPRDAHGKFDRRALAGMGGRSLQGGAYLAPVTPTQTALAAIWSEVLRVERVGLRDNFFELGGDSILSIQLVSKVRDAGFKLSAKQLFEHPNIESLSAAIDAGGDEQPQQAGTAEALLPPALAAQLARRYPGYQDAYPLAPLQQGLLFESLYAEQDEAVYFEQPRLFLRGELDGERLRQAFRQVLQRHDALRAAVVHQGLDAPLQVICREIELPWRELDWRDAADFEARLERFLAEDRADRFDFEQAPLLRLALLRRTDSDWVLVFSNHHLLLDGWSLPIVLGEAFALYRDAKAALPPVRPYRDYLGWLAGRDREAAENYWRAQLAGCDAPAGPDLPQPRQPQPGHSDVRAVLDAPLYADLQAYARRRGLTLSSLCLGAWALLLARYSRSEEVLFGVTVSGRPPELAGVERMVGLFINTVPVRLAVDEEQPLSAWLAALQAQQAEAREHAYLPLSDIRRLGGASAGQAWFDSLLIFENYPVDSSIAGDDGLALTGAAADERTHYPLTLLFMPGEALELRLTYDRSRFESDAMARLADHLRCLLQAMAATPEARLRDLDHLPALERRQVCVDFNATAAPLPQTSCLHQGFERQAQAAPDAVAFIDGTRRITYRELDERANQLARHLQTLGVGPEVPVGLYSRRCADLALAILGILKAGGAYVPLDPEYPKARIRYILEQAKPALVLTQAALAGELPDDARILRLDGDWPSVAEYSAEPLPSRVTGDNLAYVLYTSGSTGQPKGVAVEHRSGAAFMGWIGSAFRAEELAGVLFSTSVCFDLSVFELFAPWWHGGAAILANHALEFFDLPARDEVSLINTVPSAMAGLLNLGELPAGVLTIGMGGEALPDELARRIYRQPHRPRLLNLYGPTEDTVYSAWGIGDPASGRAPDIGRPIANSRAYVLDALLRPQALGVPGELYLGGAGLARGYLHRQDLTDERFVADPFDAGARLYRTGDLCRWRPDGQLEYLGRLDHQVKLRGFRIELGEIEAVLRAHPQVRDGAVIARSDAGSPRLVAYVVAQTGSAPLPHELHEHLAASLPEYMLPAAWVFLDALPLTPNGKLDRRALPTPAMDTADSQADAAPRNACEDILCAIWAAALARPSVGIHDDFFALGGDSILAIQVVGKARQAGWQFSVRQLFQHPTVAGLAQQAAPVAAHASVLSADAPPSLTPIQHWFFAQRQPEPHHFNQALLLETREPLATERLERAMRHLLHHHDALRQRFRFEGETVHVEYAADDAPLCAGLDLSAVADADLPAAIETAANQAQRELDLSNGPLLRLLHMDLGADRPGRLLLVVHHLAVDWVSWWILLDDLVRVYDQLQQALTPQLPAKTLAYRDWAAYLAQQARAAENELDFWRDRAVSPSPPPLDFPGGDNSVASSHELEISLSEEETRSLLQAVPEAYRTHIDDVLLTALAQAYAAWSGQPALQLDLESHGREDFDGALDLSRSVGWFTCLYPVRLELPGGDAGEALKSVKEQLRRIPRRGLGWGLLRYLHPDPALRAELAALPASPISFNYLGQSDQSLPSSSLFAYAKESVGLSHSPLRRRACPIEVNGYVAGGRFHCRFMYSDNLHREATVLALAERFIAALRGLLAHCTAEGAGGRTPSDFPLARLSQAEVDRLAGNGAEVEDIYPLSPMQQGLLFHSLGQPGGGLYLEQLVLELEGELDRRKLHAAWQTLLQRHPALRSALAWEALSQPLQIVQRRPVLPWREVDWRDAAAEEQSARLEALLREDRKAGFHLSSCRAHGERGNDVMLRLTLIRLSQQRWQLLWTHHHLLLDGWSRSILLKELFELYGGGSPPPAPRPFRDYLAWLQSRDAAQAENHWRQVLAGVDAATPLPLADAAAAAPDDGAPSAIAERCLSPQNAAALERFARGHGLTWSTLARGAWALLLGSHAGADEVLFGATVSGRPAALAGVENMVGMFVNTLPVRIGLPADGVVLPWLQNLQAQQAEDGAFEYASLAEIQAWSGLEAGRALFETLLVVENYPVDALDEADLPLRIAGLQSRERSNLPLVALLLPGASPSLHLSYDPARYSNADAARLLEQWEHRLLSLIARPDARLGELDPLTAAEKQTLLRDWNHTAAAYPDDCCVHDLIQRQAALTPAAEALRFRGESMSYAELEARAGGLAQRLHALGIGPESRVGLCAARSMEMVVGLLAILKAGGAYVPLDPAYPAERLRYMIEDADLALLLVQPELREALPDTATLRLDLAMPAPAETAALPAPAVGPANAAYVIYTSGTTGRPKGVVLEHRGACNLALAQQRAFGVTVGTRVLQFASLSFDAATWEILMALCAGGTLCLAPAEDLLPGLELARFLREQDIHIATLPPSALAAMAAEALPALATLIVAGEACPAELVDRWAVGRRFFNAYGPTETTVCAAWSECEAGQGRPSIGRPIANTRLYLLDGRRRPVPQGAVGELYVGGAGVARGYLNQPELTAERYVDDPFSDRPGARLYRTGDLCRWRADGRLDFLGRADHQVKIRGYRIEPGEIESQLLRQSGVAEAAVIGRDEPGGTRLVAYVAPEPGTHLNVEKLRDALRETLPAYMLPSAWVLVPALPLTPNGKLDRRALPAPERLAEAPATAFDPAAALIADVFASVLGLERAAATDDFFELGGHSLLATQVQWRLRELFQVELPLRALFEYPTPAALAQHLEALRRDGADAPPPLLPRDGEQRRVPLSFAQERLYFLDRLEPGSAFYNSAVALRLHGPLERTALLGALRRILERHEVLRTCFPAPQGEPCQAIAAEAAVAWEEIDLGDWPDADRAQELHRRLQAASQRPFDLAQGPLARFSLIRLDDRQHALLAAFHHSVFDGWSVGVLLRELAQGYQSHRHDASLPAALPLQYADFALWQRDWLQGAVLERELGYWRGRLAGAEPLQLPTDRPRPALQTYNGDRVALALPPDLMRALTALGRERGATLFMTLLAAFKVLLYRYSGQDDIVVGTPVAGRNRAELENLIGCFINLLPLRTDLSDAPDFRTLLARIRHATLEAFAHQAVPFEKLVESLAPARDPSRSPLFQVLFTLQNLPAPTAEFGGLRLEPIALESEHAQYDLSLTLNETPDGWQGELEYNADLFLPATAQRLARHWLHLLQAIAADPGCAVDRLPLLDEGERRRMLELGKGPAFPSHSDSASPLPGGERSEGLEAGTLGRLESSPIALHRLFEAQAQRTPNAVAVTDGRQSWRYAELDARADQLAQRLAALGLEPGATVALRLERSPELVMAMLAVLKAGGAYLPLDPAYPPQRLAWMLEDSGAAILIEAESPESPASRPPANLALTVRRLAANGEATTSSAGGQDASAPGLARQPAYLIYTSGSTGTPKAVQVPHAALLNHAGWAVRCYQLRPDDKVLQFASASFDVAAEEIFPTLLAGATLVLRDDDALAPDRFGAWVESRGITLLNLPTAFWHTWTRWLATSGATLPRTLRLLVVGGEKASKSAYADWRRVAGAERVRWLNAYGPTETTVTATVYDPAASPPLHEDDELPIGLPVDNATAYVLDSHRQPLPKGAPGELYIGGSGVALGYLRRPELTAAAFVADPHVGDPAARMFKTGDRCRWRADGQLEYLGRCDQQVKIRGYRIEPGEIEAVLARHPAVAAAVVTARADDGGEAGLVAYLVASQRQPADFDPRLYLQGQLPDYMLPAAFVWLETLPHTPSGKIDRKALPAPDLAAGRDAATFLPPRDAVEQGLAEIWSELLGVETVGIRDDFFALGGHSLLAMRAVALIAQRFGRSLPLASLFQTATVEAVARQLRSPQPTAAQQEQRSRPALFCVAPPPADGLCYAALARHLGPDRPFHALASIDQNNEPADATDLAAIAAGQLSALRAAQPKGPYLLGGWSLGGLITFEMARQLRAAGEEVRQLILLDCLAPGADPNPYRPPQDAAELLAQFCAGLGLPAGPARWSGVDQAERLQGAAEALLQAGLVPPDFDAAQLQRRLSGYAALLDAAWRYAPEPCALDITLLRAEAVPEGPGLPDLLRDEAMGWNRYCLRPVAVQRVPGDHLSMLREPLAAQLAERLRALLERETTADQAYPGTARGTE</sequence>
<evidence type="ECO:0000259" key="7">
    <source>
        <dbReference type="PROSITE" id="PS50075"/>
    </source>
</evidence>
<dbReference type="InterPro" id="IPR000873">
    <property type="entry name" value="AMP-dep_synth/lig_dom"/>
</dbReference>
<dbReference type="PROSITE" id="PS00455">
    <property type="entry name" value="AMP_BINDING"/>
    <property type="match status" value="4"/>
</dbReference>
<name>A0A8D4VML1_9GAMM</name>
<keyword evidence="4" id="KW-0597">Phosphoprotein</keyword>
<evidence type="ECO:0000256" key="6">
    <source>
        <dbReference type="SAM" id="MobiDB-lite"/>
    </source>
</evidence>
<dbReference type="InterPro" id="IPR009081">
    <property type="entry name" value="PP-bd_ACP"/>
</dbReference>
<dbReference type="Pfam" id="PF00668">
    <property type="entry name" value="Condensation"/>
    <property type="match status" value="5"/>
</dbReference>
<feature type="domain" description="Carrier" evidence="7">
    <location>
        <begin position="1617"/>
        <end position="1691"/>
    </location>
</feature>
<dbReference type="InterPro" id="IPR010071">
    <property type="entry name" value="AA_adenyl_dom"/>
</dbReference>
<evidence type="ECO:0000256" key="2">
    <source>
        <dbReference type="ARBA" id="ARBA00006432"/>
    </source>
</evidence>
<evidence type="ECO:0000256" key="5">
    <source>
        <dbReference type="ARBA" id="ARBA00022737"/>
    </source>
</evidence>
<dbReference type="CDD" id="cd17652">
    <property type="entry name" value="A_NRPS_CmdD_like"/>
    <property type="match status" value="1"/>
</dbReference>
<dbReference type="Pfam" id="PF00975">
    <property type="entry name" value="Thioesterase"/>
    <property type="match status" value="1"/>
</dbReference>
<dbReference type="Pfam" id="PF00501">
    <property type="entry name" value="AMP-binding"/>
    <property type="match status" value="5"/>
</dbReference>
<dbReference type="GO" id="GO:0031177">
    <property type="term" value="F:phosphopantetheine binding"/>
    <property type="evidence" value="ECO:0007669"/>
    <property type="project" value="InterPro"/>
</dbReference>
<dbReference type="GO" id="GO:0044550">
    <property type="term" value="P:secondary metabolite biosynthetic process"/>
    <property type="evidence" value="ECO:0007669"/>
    <property type="project" value="UniProtKB-ARBA"/>
</dbReference>
<dbReference type="FunFam" id="2.30.38.10:FF:000001">
    <property type="entry name" value="Non-ribosomal peptide synthetase PvdI"/>
    <property type="match status" value="3"/>
</dbReference>
<dbReference type="SMART" id="SM00823">
    <property type="entry name" value="PKS_PP"/>
    <property type="match status" value="5"/>
</dbReference>
<dbReference type="FunFam" id="1.10.1200.10:FF:000016">
    <property type="entry name" value="Non-ribosomal peptide synthase"/>
    <property type="match status" value="1"/>
</dbReference>
<dbReference type="CDD" id="cd19531">
    <property type="entry name" value="LCL_NRPS-like"/>
    <property type="match status" value="1"/>
</dbReference>
<dbReference type="EMBL" id="AP019782">
    <property type="protein sequence ID" value="BBL70958.1"/>
    <property type="molecule type" value="Genomic_DNA"/>
</dbReference>
<comment type="cofactor">
    <cofactor evidence="1">
        <name>pantetheine 4'-phosphate</name>
        <dbReference type="ChEBI" id="CHEBI:47942"/>
    </cofactor>
</comment>
<feature type="domain" description="Carrier" evidence="7">
    <location>
        <begin position="2668"/>
        <end position="2742"/>
    </location>
</feature>
<dbReference type="GO" id="GO:0003824">
    <property type="term" value="F:catalytic activity"/>
    <property type="evidence" value="ECO:0007669"/>
    <property type="project" value="InterPro"/>
</dbReference>
<dbReference type="FunFam" id="1.10.1200.10:FF:000005">
    <property type="entry name" value="Nonribosomal peptide synthetase 1"/>
    <property type="match status" value="3"/>
</dbReference>
<dbReference type="SMART" id="SM00824">
    <property type="entry name" value="PKS_TE"/>
    <property type="match status" value="1"/>
</dbReference>
<gene>
    <name evidence="8" type="ORF">MoryE10_15640</name>
</gene>
<organism evidence="8 9">
    <name type="scientific">Methylogaea oryzae</name>
    <dbReference type="NCBI Taxonomy" id="1295382"/>
    <lineage>
        <taxon>Bacteria</taxon>
        <taxon>Pseudomonadati</taxon>
        <taxon>Pseudomonadota</taxon>
        <taxon>Gammaproteobacteria</taxon>
        <taxon>Methylococcales</taxon>
        <taxon>Methylococcaceae</taxon>
        <taxon>Methylogaea</taxon>
    </lineage>
</organism>
<dbReference type="Pfam" id="PF00550">
    <property type="entry name" value="PP-binding"/>
    <property type="match status" value="5"/>
</dbReference>
<evidence type="ECO:0000256" key="3">
    <source>
        <dbReference type="ARBA" id="ARBA00022450"/>
    </source>
</evidence>
<dbReference type="Proteomes" id="UP000824988">
    <property type="component" value="Chromosome"/>
</dbReference>
<dbReference type="InterPro" id="IPR020806">
    <property type="entry name" value="PKS_PP-bd"/>
</dbReference>
<dbReference type="InterPro" id="IPR020845">
    <property type="entry name" value="AMP-binding_CS"/>
</dbReference>